<accession>A0A1V8YQU7</accession>
<evidence type="ECO:0000313" key="1">
    <source>
        <dbReference type="EMBL" id="OQO71165.1"/>
    </source>
</evidence>
<dbReference type="STRING" id="112904.BH747_04010"/>
<organism evidence="1 2">
    <name type="scientific">Enterococcus villorum</name>
    <dbReference type="NCBI Taxonomy" id="112904"/>
    <lineage>
        <taxon>Bacteria</taxon>
        <taxon>Bacillati</taxon>
        <taxon>Bacillota</taxon>
        <taxon>Bacilli</taxon>
        <taxon>Lactobacillales</taxon>
        <taxon>Enterococcaceae</taxon>
        <taxon>Enterococcus</taxon>
    </lineage>
</organism>
<name>A0A1V8YQU7_9ENTE</name>
<dbReference type="AlphaFoldDB" id="A0A1V8YQU7"/>
<gene>
    <name evidence="1" type="ORF">BH747_04010</name>
</gene>
<dbReference type="EMBL" id="MJEA01000002">
    <property type="protein sequence ID" value="OQO71165.1"/>
    <property type="molecule type" value="Genomic_DNA"/>
</dbReference>
<sequence length="62" mass="7719">MIHFYQPFYSGTIKIYHKQRVFPMFCSCFLKLIKMGRKWRWLYKVMLQLKLNTVNKEMNVQI</sequence>
<reference evidence="1 2" key="1">
    <citation type="journal article" date="2017" name="BMC Microbiol.">
        <title>Comparative genomics of Enterococcus spp. isolated from bovine feces.</title>
        <authorList>
            <person name="Beukers A.G."/>
            <person name="Zaheer R."/>
            <person name="Goji N."/>
            <person name="Amoako K.K."/>
            <person name="Chaves A.V."/>
            <person name="Ward M.P."/>
            <person name="McAllister T.A."/>
        </authorList>
    </citation>
    <scope>NUCLEOTIDE SEQUENCE [LARGE SCALE GENOMIC DNA]</scope>
    <source>
        <strain evidence="1 2">F1129D 143</strain>
    </source>
</reference>
<evidence type="ECO:0000313" key="2">
    <source>
        <dbReference type="Proteomes" id="UP000192477"/>
    </source>
</evidence>
<comment type="caution">
    <text evidence="1">The sequence shown here is derived from an EMBL/GenBank/DDBJ whole genome shotgun (WGS) entry which is preliminary data.</text>
</comment>
<proteinExistence type="predicted"/>
<protein>
    <submittedName>
        <fullName evidence="1">Uncharacterized protein</fullName>
    </submittedName>
</protein>
<dbReference type="Proteomes" id="UP000192477">
    <property type="component" value="Unassembled WGS sequence"/>
</dbReference>